<dbReference type="STRING" id="293826.Amet_3471"/>
<dbReference type="KEGG" id="amt:Amet_3471"/>
<dbReference type="Proteomes" id="UP000001572">
    <property type="component" value="Chromosome"/>
</dbReference>
<keyword evidence="1" id="KW-0677">Repeat</keyword>
<sequence length="571" mass="66172">MTKRTRPRIVVLCIIISMFLVNFSLVYADAKQDAEDREIGYEDGLKWGDATGSIYGYRDKVNKERSNWERSYKEVKTKVVSEYNLSSQSYPYRSRFQEAFEVGFESGYEKGYRNTTFDSAMSATSIGLEHGEFFGRMLGEKQGRQDYSKGLKSDWQRNLPAESAIIQEYHLKNDSKVYLDAFIDGYKLGYEEEYLFSYRTVNYDVQRVTKEMGIEHGIEAGEQVGSAMGISYYVQGNGNSWQSALSEYESQQQLSSRFLLLRETPQYRLGFLEGFKDGFRSSFSESYQDLNMRVANENVNWKRVNMFEETIAYSETVVNFVSGSQSNNTVKLVELLFESGTVYRDTYIGLLKEEGSFNQLYGSYEPASKVFEVRIFNDLNQTQFRKPVNLNFEYYGSDRAGIYRLINNEWIYQYSTLEEGKIITKIPAMMYTGGKYAVLIDDNYVELSDIVTHWAGKELYAYLRRGYIQGYSDRTFKPNNNISKGDFLNLLSTVRKSSSDELTDQADLNGVVSHEEVELIMQKVLRDSNFSWSEIADKMMYEKYTRSKENYVTRGEAVYMLHELQQAGRLN</sequence>
<dbReference type="PROSITE" id="PS51272">
    <property type="entry name" value="SLH"/>
    <property type="match status" value="1"/>
</dbReference>
<dbReference type="eggNOG" id="COG4632">
    <property type="taxonomic scope" value="Bacteria"/>
</dbReference>
<feature type="signal peptide" evidence="2">
    <location>
        <begin position="1"/>
        <end position="28"/>
    </location>
</feature>
<gene>
    <name evidence="4" type="ordered locus">Amet_3471</name>
</gene>
<accession>A6TTT1</accession>
<dbReference type="InterPro" id="IPR001119">
    <property type="entry name" value="SLH_dom"/>
</dbReference>
<feature type="chain" id="PRO_5002702499" evidence="2">
    <location>
        <begin position="29"/>
        <end position="571"/>
    </location>
</feature>
<dbReference type="RefSeq" id="WP_012064562.1">
    <property type="nucleotide sequence ID" value="NC_009633.1"/>
</dbReference>
<reference evidence="5" key="1">
    <citation type="journal article" date="2016" name="Genome Announc.">
        <title>Complete genome sequence of Alkaliphilus metalliredigens strain QYMF, an alkaliphilic and metal-reducing bacterium isolated from borax-contaminated leachate ponds.</title>
        <authorList>
            <person name="Hwang C."/>
            <person name="Copeland A."/>
            <person name="Lucas S."/>
            <person name="Lapidus A."/>
            <person name="Barry K."/>
            <person name="Detter J.C."/>
            <person name="Glavina Del Rio T."/>
            <person name="Hammon N."/>
            <person name="Israni S."/>
            <person name="Dalin E."/>
            <person name="Tice H."/>
            <person name="Pitluck S."/>
            <person name="Chertkov O."/>
            <person name="Brettin T."/>
            <person name="Bruce D."/>
            <person name="Han C."/>
            <person name="Schmutz J."/>
            <person name="Larimer F."/>
            <person name="Land M.L."/>
            <person name="Hauser L."/>
            <person name="Kyrpides N."/>
            <person name="Mikhailova N."/>
            <person name="Ye Q."/>
            <person name="Zhou J."/>
            <person name="Richardson P."/>
            <person name="Fields M.W."/>
        </authorList>
    </citation>
    <scope>NUCLEOTIDE SEQUENCE [LARGE SCALE GENOMIC DNA]</scope>
    <source>
        <strain evidence="5">QYMF</strain>
    </source>
</reference>
<dbReference type="EMBL" id="CP000724">
    <property type="protein sequence ID" value="ABR49599.1"/>
    <property type="molecule type" value="Genomic_DNA"/>
</dbReference>
<dbReference type="OrthoDB" id="1704601at2"/>
<evidence type="ECO:0000313" key="5">
    <source>
        <dbReference type="Proteomes" id="UP000001572"/>
    </source>
</evidence>
<evidence type="ECO:0000256" key="2">
    <source>
        <dbReference type="SAM" id="SignalP"/>
    </source>
</evidence>
<feature type="domain" description="SLH" evidence="3">
    <location>
        <begin position="442"/>
        <end position="505"/>
    </location>
</feature>
<dbReference type="HOGENOM" id="CLU_404740_0_0_9"/>
<protein>
    <submittedName>
        <fullName evidence="4">S-layer domain protein</fullName>
    </submittedName>
</protein>
<proteinExistence type="predicted"/>
<keyword evidence="5" id="KW-1185">Reference proteome</keyword>
<evidence type="ECO:0000259" key="3">
    <source>
        <dbReference type="PROSITE" id="PS51272"/>
    </source>
</evidence>
<dbReference type="Pfam" id="PF00395">
    <property type="entry name" value="SLH"/>
    <property type="match status" value="1"/>
</dbReference>
<organism evidence="4 5">
    <name type="scientific">Alkaliphilus metalliredigens (strain QYMF)</name>
    <dbReference type="NCBI Taxonomy" id="293826"/>
    <lineage>
        <taxon>Bacteria</taxon>
        <taxon>Bacillati</taxon>
        <taxon>Bacillota</taxon>
        <taxon>Clostridia</taxon>
        <taxon>Peptostreptococcales</taxon>
        <taxon>Natronincolaceae</taxon>
        <taxon>Alkaliphilus</taxon>
    </lineage>
</organism>
<evidence type="ECO:0000313" key="4">
    <source>
        <dbReference type="EMBL" id="ABR49599.1"/>
    </source>
</evidence>
<keyword evidence="2" id="KW-0732">Signal</keyword>
<evidence type="ECO:0000256" key="1">
    <source>
        <dbReference type="ARBA" id="ARBA00022737"/>
    </source>
</evidence>
<name>A6TTT1_ALKMQ</name>
<dbReference type="AlphaFoldDB" id="A6TTT1"/>